<sequence length="229" mass="24982">MFRSVRHMRYLLKSDQLRLTLAACTLAATTSFAGCGSVAESGLSTVQATSVPLDRQEVSTSNPTPEDENQTASSTIAGSASTRPEENVPEDNTNLSQDVDQPKAEISSSAAPVKFLGEWTDHFHGRRIMKFAEDGTGVMILELDTVGALLYGSKLEFDFQWSVAGNILEMKMKGGRPKATTESLSKSWGAEHQYEILEVSPEVFSIRNLKGQTVCHLKPFVKVAQTVKP</sequence>
<gene>
    <name evidence="3" type="ORF">A6X21_11740</name>
</gene>
<name>A0A1C3E5B7_9PLAN</name>
<dbReference type="EMBL" id="LYDR01000152">
    <property type="protein sequence ID" value="ODA28403.1"/>
    <property type="molecule type" value="Genomic_DNA"/>
</dbReference>
<keyword evidence="4" id="KW-1185">Reference proteome</keyword>
<evidence type="ECO:0000313" key="4">
    <source>
        <dbReference type="Proteomes" id="UP000094828"/>
    </source>
</evidence>
<keyword evidence="2" id="KW-0732">Signal</keyword>
<evidence type="ECO:0000256" key="1">
    <source>
        <dbReference type="SAM" id="MobiDB-lite"/>
    </source>
</evidence>
<organism evidence="3 4">
    <name type="scientific">Planctopirus hydrillae</name>
    <dbReference type="NCBI Taxonomy" id="1841610"/>
    <lineage>
        <taxon>Bacteria</taxon>
        <taxon>Pseudomonadati</taxon>
        <taxon>Planctomycetota</taxon>
        <taxon>Planctomycetia</taxon>
        <taxon>Planctomycetales</taxon>
        <taxon>Planctomycetaceae</taxon>
        <taxon>Planctopirus</taxon>
    </lineage>
</organism>
<evidence type="ECO:0000256" key="2">
    <source>
        <dbReference type="SAM" id="SignalP"/>
    </source>
</evidence>
<proteinExistence type="predicted"/>
<feature type="signal peptide" evidence="2">
    <location>
        <begin position="1"/>
        <end position="33"/>
    </location>
</feature>
<dbReference type="OrthoDB" id="212734at2"/>
<dbReference type="PROSITE" id="PS51257">
    <property type="entry name" value="PROKAR_LIPOPROTEIN"/>
    <property type="match status" value="1"/>
</dbReference>
<dbReference type="Proteomes" id="UP000094828">
    <property type="component" value="Unassembled WGS sequence"/>
</dbReference>
<accession>A0A1C3E5B7</accession>
<feature type="compositionally biased region" description="Polar residues" evidence="1">
    <location>
        <begin position="90"/>
        <end position="99"/>
    </location>
</feature>
<protein>
    <submittedName>
        <fullName evidence="3">Uncharacterized protein</fullName>
    </submittedName>
</protein>
<feature type="compositionally biased region" description="Low complexity" evidence="1">
    <location>
        <begin position="71"/>
        <end position="82"/>
    </location>
</feature>
<feature type="chain" id="PRO_5008672795" evidence="2">
    <location>
        <begin position="34"/>
        <end position="229"/>
    </location>
</feature>
<evidence type="ECO:0000313" key="3">
    <source>
        <dbReference type="EMBL" id="ODA28403.1"/>
    </source>
</evidence>
<dbReference type="RefSeq" id="WP_131818450.1">
    <property type="nucleotide sequence ID" value="NZ_LYDR01000152.1"/>
</dbReference>
<dbReference type="AlphaFoldDB" id="A0A1C3E5B7"/>
<reference evidence="3 4" key="1">
    <citation type="submission" date="2016-05" db="EMBL/GenBank/DDBJ databases">
        <title>Genomic and physiological characterization of Planctopirus sp. isolated from fresh water lake.</title>
        <authorList>
            <person name="Subhash Y."/>
            <person name="Ramana C."/>
        </authorList>
    </citation>
    <scope>NUCLEOTIDE SEQUENCE [LARGE SCALE GENOMIC DNA]</scope>
    <source>
        <strain evidence="3 4">JC280</strain>
    </source>
</reference>
<comment type="caution">
    <text evidence="3">The sequence shown here is derived from an EMBL/GenBank/DDBJ whole genome shotgun (WGS) entry which is preliminary data.</text>
</comment>
<feature type="region of interest" description="Disordered" evidence="1">
    <location>
        <begin position="49"/>
        <end position="106"/>
    </location>
</feature>